<dbReference type="GO" id="GO:0006357">
    <property type="term" value="P:regulation of transcription by RNA polymerase II"/>
    <property type="evidence" value="ECO:0007669"/>
    <property type="project" value="InterPro"/>
</dbReference>
<dbReference type="InterPro" id="IPR001356">
    <property type="entry name" value="HD"/>
</dbReference>
<name>A0A2P2JRD0_RHIMU</name>
<organism evidence="6">
    <name type="scientific">Rhizophora mucronata</name>
    <name type="common">Asiatic mangrove</name>
    <dbReference type="NCBI Taxonomy" id="61149"/>
    <lineage>
        <taxon>Eukaryota</taxon>
        <taxon>Viridiplantae</taxon>
        <taxon>Streptophyta</taxon>
        <taxon>Embryophyta</taxon>
        <taxon>Tracheophyta</taxon>
        <taxon>Spermatophyta</taxon>
        <taxon>Magnoliopsida</taxon>
        <taxon>eudicotyledons</taxon>
        <taxon>Gunneridae</taxon>
        <taxon>Pentapetalae</taxon>
        <taxon>rosids</taxon>
        <taxon>fabids</taxon>
        <taxon>Malpighiales</taxon>
        <taxon>Rhizophoraceae</taxon>
        <taxon>Rhizophora</taxon>
    </lineage>
</organism>
<dbReference type="GO" id="GO:0005634">
    <property type="term" value="C:nucleus"/>
    <property type="evidence" value="ECO:0007669"/>
    <property type="project" value="UniProtKB-SubCell"/>
</dbReference>
<feature type="DNA-binding region" description="Homeobox" evidence="2">
    <location>
        <begin position="26"/>
        <end position="85"/>
    </location>
</feature>
<dbReference type="EMBL" id="GGEC01015536">
    <property type="protein sequence ID" value="MBW96019.1"/>
    <property type="molecule type" value="Transcribed_RNA"/>
</dbReference>
<dbReference type="PROSITE" id="PS50071">
    <property type="entry name" value="HOMEOBOX_2"/>
    <property type="match status" value="1"/>
</dbReference>
<dbReference type="InterPro" id="IPR009057">
    <property type="entry name" value="Homeodomain-like_sf"/>
</dbReference>
<evidence type="ECO:0000256" key="4">
    <source>
        <dbReference type="SAM" id="MobiDB-lite"/>
    </source>
</evidence>
<evidence type="ECO:0000256" key="1">
    <source>
        <dbReference type="ARBA" id="ARBA00004123"/>
    </source>
</evidence>
<dbReference type="PANTHER" id="PTHR36968:SF5">
    <property type="entry name" value="HOMEOBOX-DDT DOMAIN PROTEIN RLT2"/>
    <property type="match status" value="1"/>
</dbReference>
<protein>
    <submittedName>
        <fullName evidence="6">Uncharacterized protein MANES_13G141800</fullName>
    </submittedName>
</protein>
<comment type="subcellular location">
    <subcellularLocation>
        <location evidence="1 2 3">Nucleus</location>
    </subcellularLocation>
</comment>
<sequence length="572" mass="65431">MEGVGGDSDGGEEQWKKMKPVEGEIKTNKRKMKTASQLEILEKTYAVETYPSEALRAELSVQLGLSDRQLQMWFCHRRLKDRKPPSAKRPHKDSPPPVAAPVEEAMPVAGQVRDVHVPQSIPFDHRQQLLARPSGVAVPRISIAGDFPAMKMHYKPQQSIAGLRSIAFVEAQLGEPLREDGPILGMDFDPLPPGAFGAPIGAVGCQKEPGIPFEADIYELPGAGPIERLHEYQFLPQQPTVRGNAYERVAISLQHNSPADFHNTRTAALTTFSPFTQANEQGPLGSGFPSQEPSLSHVPHEGKLGHILPSSARDYETVPLKDPFTNIGMDAQFSAHSLYSFDNPSISTDRPFTHSGDILHMERKLKGEGAKIVREVEAHEKRIRKELERQDILRRKREEQIRKEIEKHDRERRKEEERLSREKQREEERYRREQRRELERREKFLQRESIRAEKMRQKEELRREKEAARQKAASERAVARRIAKESMELVEDERLELMEFAASSKGLPSVLSLDFETLQNLDSYRDKLNAFPPKSVLLKKPFAIQPWRDSEENVGNLLMVNFICYFFFSSDW</sequence>
<evidence type="ECO:0000259" key="5">
    <source>
        <dbReference type="PROSITE" id="PS50071"/>
    </source>
</evidence>
<dbReference type="InterPro" id="IPR044977">
    <property type="entry name" value="RLT1-3"/>
</dbReference>
<keyword evidence="2 3" id="KW-0371">Homeobox</keyword>
<feature type="region of interest" description="Disordered" evidence="4">
    <location>
        <begin position="1"/>
        <end position="33"/>
    </location>
</feature>
<accession>A0A2P2JRD0</accession>
<dbReference type="SUPFAM" id="SSF46689">
    <property type="entry name" value="Homeodomain-like"/>
    <property type="match status" value="1"/>
</dbReference>
<dbReference type="Pfam" id="PF00046">
    <property type="entry name" value="Homeodomain"/>
    <property type="match status" value="1"/>
</dbReference>
<evidence type="ECO:0000256" key="2">
    <source>
        <dbReference type="PROSITE-ProRule" id="PRU00108"/>
    </source>
</evidence>
<dbReference type="Gene3D" id="1.10.10.60">
    <property type="entry name" value="Homeodomain-like"/>
    <property type="match status" value="1"/>
</dbReference>
<dbReference type="PANTHER" id="PTHR36968">
    <property type="entry name" value="HOMEOBOX-DDT DOMAIN PROTEIN RLT2"/>
    <property type="match status" value="1"/>
</dbReference>
<keyword evidence="2 3" id="KW-0539">Nucleus</keyword>
<feature type="region of interest" description="Disordered" evidence="4">
    <location>
        <begin position="81"/>
        <end position="100"/>
    </location>
</feature>
<reference evidence="6" key="1">
    <citation type="submission" date="2018-02" db="EMBL/GenBank/DDBJ databases">
        <title>Rhizophora mucronata_Transcriptome.</title>
        <authorList>
            <person name="Meera S.P."/>
            <person name="Sreeshan A."/>
            <person name="Augustine A."/>
        </authorList>
    </citation>
    <scope>NUCLEOTIDE SEQUENCE</scope>
    <source>
        <tissue evidence="6">Leaf</tissue>
    </source>
</reference>
<evidence type="ECO:0000313" key="6">
    <source>
        <dbReference type="EMBL" id="MBW96019.1"/>
    </source>
</evidence>
<feature type="domain" description="Homeobox" evidence="5">
    <location>
        <begin position="24"/>
        <end position="84"/>
    </location>
</feature>
<evidence type="ECO:0000256" key="3">
    <source>
        <dbReference type="RuleBase" id="RU000682"/>
    </source>
</evidence>
<dbReference type="AlphaFoldDB" id="A0A2P2JRD0"/>
<proteinExistence type="predicted"/>
<feature type="region of interest" description="Disordered" evidence="4">
    <location>
        <begin position="408"/>
        <end position="433"/>
    </location>
</feature>
<keyword evidence="2 3" id="KW-0238">DNA-binding</keyword>
<dbReference type="CDD" id="cd00086">
    <property type="entry name" value="homeodomain"/>
    <property type="match status" value="1"/>
</dbReference>
<feature type="compositionally biased region" description="Basic and acidic residues" evidence="4">
    <location>
        <begin position="13"/>
        <end position="27"/>
    </location>
</feature>
<feature type="compositionally biased region" description="Basic residues" evidence="4">
    <location>
        <begin position="81"/>
        <end position="91"/>
    </location>
</feature>
<dbReference type="SMART" id="SM00389">
    <property type="entry name" value="HOX"/>
    <property type="match status" value="1"/>
</dbReference>
<dbReference type="GO" id="GO:0003677">
    <property type="term" value="F:DNA binding"/>
    <property type="evidence" value="ECO:0007669"/>
    <property type="project" value="UniProtKB-UniRule"/>
</dbReference>